<dbReference type="InterPro" id="IPR050743">
    <property type="entry name" value="2-oxoacid_DH_E2_comp"/>
</dbReference>
<dbReference type="Proteomes" id="UP001596083">
    <property type="component" value="Unassembled WGS sequence"/>
</dbReference>
<dbReference type="InterPro" id="IPR011053">
    <property type="entry name" value="Single_hybrid_motif"/>
</dbReference>
<dbReference type="Gene3D" id="3.30.559.10">
    <property type="entry name" value="Chloramphenicol acetyltransferase-like domain"/>
    <property type="match status" value="1"/>
</dbReference>
<dbReference type="InterPro" id="IPR036625">
    <property type="entry name" value="E3-bd_dom_sf"/>
</dbReference>
<dbReference type="PROSITE" id="PS51826">
    <property type="entry name" value="PSBD"/>
    <property type="match status" value="1"/>
</dbReference>
<comment type="cofactor">
    <cofactor evidence="1 6">
        <name>(R)-lipoate</name>
        <dbReference type="ChEBI" id="CHEBI:83088"/>
    </cofactor>
</comment>
<evidence type="ECO:0000256" key="7">
    <source>
        <dbReference type="SAM" id="MobiDB-lite"/>
    </source>
</evidence>
<dbReference type="Pfam" id="PF00364">
    <property type="entry name" value="Biotin_lipoyl"/>
    <property type="match status" value="1"/>
</dbReference>
<comment type="caution">
    <text evidence="10">The sequence shown here is derived from an EMBL/GenBank/DDBJ whole genome shotgun (WGS) entry which is preliminary data.</text>
</comment>
<evidence type="ECO:0000259" key="8">
    <source>
        <dbReference type="PROSITE" id="PS50968"/>
    </source>
</evidence>
<dbReference type="Gene3D" id="4.10.320.10">
    <property type="entry name" value="E3-binding domain"/>
    <property type="match status" value="1"/>
</dbReference>
<dbReference type="InterPro" id="IPR000089">
    <property type="entry name" value="Biotin_lipoyl"/>
</dbReference>
<comment type="similarity">
    <text evidence="2 6">Belongs to the 2-oxoacid dehydrogenase family.</text>
</comment>
<dbReference type="SUPFAM" id="SSF52777">
    <property type="entry name" value="CoA-dependent acyltransferases"/>
    <property type="match status" value="1"/>
</dbReference>
<feature type="domain" description="Peripheral subunit-binding (PSBD)" evidence="9">
    <location>
        <begin position="247"/>
        <end position="284"/>
    </location>
</feature>
<feature type="domain" description="Lipoyl-binding" evidence="8">
    <location>
        <begin position="4"/>
        <end position="79"/>
    </location>
</feature>
<evidence type="ECO:0000256" key="6">
    <source>
        <dbReference type="RuleBase" id="RU003423"/>
    </source>
</evidence>
<dbReference type="SUPFAM" id="SSF51230">
    <property type="entry name" value="Single hybrid motif"/>
    <property type="match status" value="1"/>
</dbReference>
<evidence type="ECO:0000256" key="3">
    <source>
        <dbReference type="ARBA" id="ARBA00022679"/>
    </source>
</evidence>
<feature type="compositionally biased region" description="Low complexity" evidence="7">
    <location>
        <begin position="151"/>
        <end position="185"/>
    </location>
</feature>
<keyword evidence="3 6" id="KW-0808">Transferase</keyword>
<keyword evidence="5 6" id="KW-0012">Acyltransferase</keyword>
<dbReference type="SUPFAM" id="SSF47005">
    <property type="entry name" value="Peripheral subunit-binding domain of 2-oxo acid dehydrogenase complex"/>
    <property type="match status" value="1"/>
</dbReference>
<evidence type="ECO:0000313" key="10">
    <source>
        <dbReference type="EMBL" id="MFC5719688.1"/>
    </source>
</evidence>
<evidence type="ECO:0000256" key="5">
    <source>
        <dbReference type="ARBA" id="ARBA00023315"/>
    </source>
</evidence>
<evidence type="ECO:0000256" key="1">
    <source>
        <dbReference type="ARBA" id="ARBA00001938"/>
    </source>
</evidence>
<feature type="compositionally biased region" description="Low complexity" evidence="7">
    <location>
        <begin position="115"/>
        <end position="133"/>
    </location>
</feature>
<keyword evidence="4 6" id="KW-0450">Lipoyl</keyword>
<protein>
    <recommendedName>
        <fullName evidence="6">Dihydrolipoamide acetyltransferase component of pyruvate dehydrogenase complex</fullName>
        <ecNumber evidence="6">2.3.1.-</ecNumber>
    </recommendedName>
</protein>
<proteinExistence type="inferred from homology"/>
<evidence type="ECO:0000259" key="9">
    <source>
        <dbReference type="PROSITE" id="PS51826"/>
    </source>
</evidence>
<name>A0ABW0YXZ6_9ACTN</name>
<feature type="compositionally biased region" description="Gly residues" evidence="7">
    <location>
        <begin position="102"/>
        <end position="114"/>
    </location>
</feature>
<dbReference type="InterPro" id="IPR004167">
    <property type="entry name" value="PSBD"/>
</dbReference>
<feature type="region of interest" description="Disordered" evidence="7">
    <location>
        <begin position="201"/>
        <end position="246"/>
    </location>
</feature>
<dbReference type="CDD" id="cd06849">
    <property type="entry name" value="lipoyl_domain"/>
    <property type="match status" value="1"/>
</dbReference>
<dbReference type="EC" id="2.3.1.-" evidence="6"/>
<evidence type="ECO:0000256" key="4">
    <source>
        <dbReference type="ARBA" id="ARBA00022823"/>
    </source>
</evidence>
<dbReference type="EMBL" id="JBHSPB010000003">
    <property type="protein sequence ID" value="MFC5719688.1"/>
    <property type="molecule type" value="Genomic_DNA"/>
</dbReference>
<dbReference type="PANTHER" id="PTHR43178">
    <property type="entry name" value="DIHYDROLIPOAMIDE ACETYLTRANSFERASE COMPONENT OF PYRUVATE DEHYDROGENASE COMPLEX"/>
    <property type="match status" value="1"/>
</dbReference>
<dbReference type="InterPro" id="IPR023213">
    <property type="entry name" value="CAT-like_dom_sf"/>
</dbReference>
<keyword evidence="11" id="KW-1185">Reference proteome</keyword>
<dbReference type="PANTHER" id="PTHR43178:SF5">
    <property type="entry name" value="LIPOAMIDE ACYLTRANSFERASE COMPONENT OF BRANCHED-CHAIN ALPHA-KETO ACID DEHYDROGENASE COMPLEX, MITOCHONDRIAL"/>
    <property type="match status" value="1"/>
</dbReference>
<accession>A0ABW0YXZ6</accession>
<evidence type="ECO:0000313" key="11">
    <source>
        <dbReference type="Proteomes" id="UP001596083"/>
    </source>
</evidence>
<dbReference type="Pfam" id="PF00198">
    <property type="entry name" value="2-oxoacid_dh"/>
    <property type="match status" value="1"/>
</dbReference>
<feature type="region of interest" description="Disordered" evidence="7">
    <location>
        <begin position="81"/>
        <end position="185"/>
    </location>
</feature>
<organism evidence="10 11">
    <name type="scientific">Streptomyces gamaensis</name>
    <dbReference type="NCBI Taxonomy" id="1763542"/>
    <lineage>
        <taxon>Bacteria</taxon>
        <taxon>Bacillati</taxon>
        <taxon>Actinomycetota</taxon>
        <taxon>Actinomycetes</taxon>
        <taxon>Kitasatosporales</taxon>
        <taxon>Streptomycetaceae</taxon>
        <taxon>Streptomyces</taxon>
    </lineage>
</organism>
<reference evidence="11" key="1">
    <citation type="journal article" date="2019" name="Int. J. Syst. Evol. Microbiol.">
        <title>The Global Catalogue of Microorganisms (GCM) 10K type strain sequencing project: providing services to taxonomists for standard genome sequencing and annotation.</title>
        <authorList>
            <consortium name="The Broad Institute Genomics Platform"/>
            <consortium name="The Broad Institute Genome Sequencing Center for Infectious Disease"/>
            <person name="Wu L."/>
            <person name="Ma J."/>
        </authorList>
    </citation>
    <scope>NUCLEOTIDE SEQUENCE [LARGE SCALE GENOMIC DNA]</scope>
    <source>
        <strain evidence="11">CGMCC 4.7304</strain>
    </source>
</reference>
<dbReference type="GO" id="GO:0016746">
    <property type="term" value="F:acyltransferase activity"/>
    <property type="evidence" value="ECO:0007669"/>
    <property type="project" value="UniProtKB-KW"/>
</dbReference>
<dbReference type="InterPro" id="IPR001078">
    <property type="entry name" value="2-oxoacid_DH_actylTfrase"/>
</dbReference>
<dbReference type="Pfam" id="PF02817">
    <property type="entry name" value="E3_binding"/>
    <property type="match status" value="1"/>
</dbReference>
<dbReference type="Gene3D" id="2.40.50.100">
    <property type="match status" value="1"/>
</dbReference>
<evidence type="ECO:0000256" key="2">
    <source>
        <dbReference type="ARBA" id="ARBA00007317"/>
    </source>
</evidence>
<dbReference type="RefSeq" id="WP_390314794.1">
    <property type="nucleotide sequence ID" value="NZ_JBHSPB010000003.1"/>
</dbReference>
<sequence>MAVVREFRLPDLGEGLTEAEIVRWLVEVGDVVAVDQPVVEVETAKAMVDVPCPYGGVVTARFGEEGAELPVGAPLLTVAVGETVPKGPGGPSGPEEPERQGGPSGSGGGSGGSAAPGAADASGAAGRAGGADSVQGSVAGHPSGASGATDASGVAGAAGRAGRAHSAQGAVAGHDSGASGAAAQEASEGSGNVLVGYGTQGAAARGRRARVQVRRQDEPAPGSGGDPAVAGSATVTAESAGSGPVPVISPLVRRLARESGLDLRQVRGSGPDGLVLRADVEQAAHRAATEPATPELPSDAVRIPLRGVRGAVAEKLSRSRREIPDATCWVDADATGLLAARRAMNASGTGPKVSLLALLARVCTAALARYPELNATVDTGAREIVRLPAVHLGFAAQTERGLVVPVVRDAHTRNAVELSVEIARLTEAARNGTLAPAELTGGTFTLNNYGVFGVDGSTPILNHPEAAMLGVGRIAAKPWVVDGELAVRQVAQLSLTFDHRVCDGGTAGGFLRYVADCVEQPAVLLRTV</sequence>
<gene>
    <name evidence="10" type="ORF">ACFP1Z_05775</name>
</gene>
<dbReference type="PROSITE" id="PS50968">
    <property type="entry name" value="BIOTINYL_LIPOYL"/>
    <property type="match status" value="1"/>
</dbReference>